<proteinExistence type="predicted"/>
<accession>C6V5P5</accession>
<evidence type="ECO:0000313" key="1">
    <source>
        <dbReference type="EMBL" id="ACT69685.1"/>
    </source>
</evidence>
<reference evidence="1 2" key="1">
    <citation type="journal article" date="2009" name="Nucleic Acids Res.">
        <title>Analysis of complete genome sequence of Neorickettsia risticii: causative agent of Potomac horse fever.</title>
        <authorList>
            <person name="Lin M."/>
            <person name="Zhang C."/>
            <person name="Gibson K."/>
            <person name="Rikihisa Y."/>
        </authorList>
    </citation>
    <scope>NUCLEOTIDE SEQUENCE [LARGE SCALE GENOMIC DNA]</scope>
    <source>
        <strain evidence="1 2">Illinois</strain>
    </source>
</reference>
<organism evidence="1 2">
    <name type="scientific">Neorickettsia risticii (strain Illinois)</name>
    <dbReference type="NCBI Taxonomy" id="434131"/>
    <lineage>
        <taxon>Bacteria</taxon>
        <taxon>Pseudomonadati</taxon>
        <taxon>Pseudomonadota</taxon>
        <taxon>Alphaproteobacteria</taxon>
        <taxon>Rickettsiales</taxon>
        <taxon>Anaplasmataceae</taxon>
        <taxon>Neorickettsia</taxon>
    </lineage>
</organism>
<name>C6V5P5_NEORI</name>
<sequence>MPMNGGFKGFQNEEDISLVLDVMLYVCAGSASGCRWSR</sequence>
<protein>
    <submittedName>
        <fullName evidence="1">Uncharacterized protein</fullName>
    </submittedName>
</protein>
<dbReference type="Proteomes" id="UP000001627">
    <property type="component" value="Chromosome"/>
</dbReference>
<dbReference type="HOGENOM" id="CLU_3330628_0_0_5"/>
<gene>
    <name evidence="1" type="ordered locus">NRI_0739</name>
</gene>
<evidence type="ECO:0000313" key="2">
    <source>
        <dbReference type="Proteomes" id="UP000001627"/>
    </source>
</evidence>
<dbReference type="AlphaFoldDB" id="C6V5P5"/>
<dbReference type="KEGG" id="nri:NRI_0739"/>
<dbReference type="STRING" id="434131.NRI_0739"/>
<keyword evidence="2" id="KW-1185">Reference proteome</keyword>
<dbReference type="EMBL" id="CP001431">
    <property type="protein sequence ID" value="ACT69685.1"/>
    <property type="molecule type" value="Genomic_DNA"/>
</dbReference>